<evidence type="ECO:0000256" key="3">
    <source>
        <dbReference type="ARBA" id="ARBA00022475"/>
    </source>
</evidence>
<dbReference type="RefSeq" id="WP_073387470.1">
    <property type="nucleotide sequence ID" value="NZ_FQXK01000016.1"/>
</dbReference>
<evidence type="ECO:0000256" key="1">
    <source>
        <dbReference type="ARBA" id="ARBA00004651"/>
    </source>
</evidence>
<evidence type="ECO:0000313" key="10">
    <source>
        <dbReference type="EMBL" id="SHI20349.1"/>
    </source>
</evidence>
<feature type="region of interest" description="Disordered" evidence="7">
    <location>
        <begin position="246"/>
        <end position="283"/>
    </location>
</feature>
<organism evidence="10 11">
    <name type="scientific">Butyrivibrio fibrisolvens DSM 3071</name>
    <dbReference type="NCBI Taxonomy" id="1121131"/>
    <lineage>
        <taxon>Bacteria</taxon>
        <taxon>Bacillati</taxon>
        <taxon>Bacillota</taxon>
        <taxon>Clostridia</taxon>
        <taxon>Lachnospirales</taxon>
        <taxon>Lachnospiraceae</taxon>
        <taxon>Butyrivibrio</taxon>
    </lineage>
</organism>
<proteinExistence type="inferred from homology"/>
<evidence type="ECO:0000256" key="7">
    <source>
        <dbReference type="SAM" id="MobiDB-lite"/>
    </source>
</evidence>
<dbReference type="GO" id="GO:0004713">
    <property type="term" value="F:protein tyrosine kinase activity"/>
    <property type="evidence" value="ECO:0007669"/>
    <property type="project" value="TreeGrafter"/>
</dbReference>
<feature type="domain" description="Polysaccharide chain length determinant N-terminal" evidence="9">
    <location>
        <begin position="20"/>
        <end position="110"/>
    </location>
</feature>
<accession>A0A1M5Z7X7</accession>
<feature type="transmembrane region" description="Helical" evidence="8">
    <location>
        <begin position="34"/>
        <end position="56"/>
    </location>
</feature>
<evidence type="ECO:0000256" key="4">
    <source>
        <dbReference type="ARBA" id="ARBA00022692"/>
    </source>
</evidence>
<dbReference type="AlphaFoldDB" id="A0A1M5Z7X7"/>
<sequence>MEQTDVNVSQNTRTNSGVIEIDLSEIVGILIHRLWLIAIVAIGCAVAGFAFSKFVLPEEFRSTTKIYVLDKDNADSSSIYTDLQVGSQLTKDYAELIKSRYVLESVIDTLGIGDRYDYDDFLEKVSVNTPADTRIVAITVTDTDPYTAQTMANYIREVSAEHIENVMDIDAVNVVEVANLPTEKSAPSCILWTLGGFALGAVLVSALLIIHFLVDDTVKTSEDVERYLGISALGIIPFDENVTQDIGSQNGKSNKKSRKHGRSGEISHIGADDMDDSQTNTGS</sequence>
<keyword evidence="6 8" id="KW-0472">Membrane</keyword>
<reference evidence="11" key="1">
    <citation type="submission" date="2016-11" db="EMBL/GenBank/DDBJ databases">
        <authorList>
            <person name="Varghese N."/>
            <person name="Submissions S."/>
        </authorList>
    </citation>
    <scope>NUCLEOTIDE SEQUENCE [LARGE SCALE GENOMIC DNA]</scope>
    <source>
        <strain evidence="11">DSM 3071</strain>
    </source>
</reference>
<dbReference type="PANTHER" id="PTHR32309">
    <property type="entry name" value="TYROSINE-PROTEIN KINASE"/>
    <property type="match status" value="1"/>
</dbReference>
<dbReference type="Pfam" id="PF02706">
    <property type="entry name" value="Wzz"/>
    <property type="match status" value="1"/>
</dbReference>
<protein>
    <submittedName>
        <fullName evidence="10">Capsular polysaccharide biosynthesis protein</fullName>
    </submittedName>
</protein>
<evidence type="ECO:0000256" key="8">
    <source>
        <dbReference type="SAM" id="Phobius"/>
    </source>
</evidence>
<gene>
    <name evidence="10" type="ORF">SAMN02745229_02038</name>
</gene>
<dbReference type="EMBL" id="FQXK01000016">
    <property type="protein sequence ID" value="SHI20349.1"/>
    <property type="molecule type" value="Genomic_DNA"/>
</dbReference>
<feature type="transmembrane region" description="Helical" evidence="8">
    <location>
        <begin position="189"/>
        <end position="214"/>
    </location>
</feature>
<dbReference type="GO" id="GO:0005886">
    <property type="term" value="C:plasma membrane"/>
    <property type="evidence" value="ECO:0007669"/>
    <property type="project" value="UniProtKB-SubCell"/>
</dbReference>
<keyword evidence="11" id="KW-1185">Reference proteome</keyword>
<comment type="subcellular location">
    <subcellularLocation>
        <location evidence="1">Cell membrane</location>
        <topology evidence="1">Multi-pass membrane protein</topology>
    </subcellularLocation>
</comment>
<dbReference type="InterPro" id="IPR050445">
    <property type="entry name" value="Bact_polysacc_biosynth/exp"/>
</dbReference>
<evidence type="ECO:0000259" key="9">
    <source>
        <dbReference type="Pfam" id="PF02706"/>
    </source>
</evidence>
<evidence type="ECO:0000256" key="6">
    <source>
        <dbReference type="ARBA" id="ARBA00023136"/>
    </source>
</evidence>
<name>A0A1M5Z7X7_BUTFI</name>
<keyword evidence="3" id="KW-1003">Cell membrane</keyword>
<keyword evidence="5 8" id="KW-1133">Transmembrane helix</keyword>
<evidence type="ECO:0000256" key="5">
    <source>
        <dbReference type="ARBA" id="ARBA00022989"/>
    </source>
</evidence>
<dbReference type="STRING" id="1121131.SAMN02745229_02038"/>
<evidence type="ECO:0000256" key="2">
    <source>
        <dbReference type="ARBA" id="ARBA00006683"/>
    </source>
</evidence>
<keyword evidence="4 8" id="KW-0812">Transmembrane</keyword>
<dbReference type="PANTHER" id="PTHR32309:SF13">
    <property type="entry name" value="FERRIC ENTEROBACTIN TRANSPORT PROTEIN FEPE"/>
    <property type="match status" value="1"/>
</dbReference>
<evidence type="ECO:0000313" key="11">
    <source>
        <dbReference type="Proteomes" id="UP000184278"/>
    </source>
</evidence>
<dbReference type="OrthoDB" id="2360475at2"/>
<comment type="similarity">
    <text evidence="2">Belongs to the CpsC/CapA family.</text>
</comment>
<dbReference type="InterPro" id="IPR003856">
    <property type="entry name" value="LPS_length_determ_N"/>
</dbReference>
<dbReference type="Proteomes" id="UP000184278">
    <property type="component" value="Unassembled WGS sequence"/>
</dbReference>
<dbReference type="GeneID" id="89508175"/>